<organism evidence="1">
    <name type="scientific">Aegilops tauschii</name>
    <name type="common">Tausch's goatgrass</name>
    <name type="synonym">Aegilops squarrosa</name>
    <dbReference type="NCBI Taxonomy" id="37682"/>
    <lineage>
        <taxon>Eukaryota</taxon>
        <taxon>Viridiplantae</taxon>
        <taxon>Streptophyta</taxon>
        <taxon>Embryophyta</taxon>
        <taxon>Tracheophyta</taxon>
        <taxon>Spermatophyta</taxon>
        <taxon>Magnoliopsida</taxon>
        <taxon>Liliopsida</taxon>
        <taxon>Poales</taxon>
        <taxon>Poaceae</taxon>
        <taxon>BOP clade</taxon>
        <taxon>Pooideae</taxon>
        <taxon>Triticodae</taxon>
        <taxon>Triticeae</taxon>
        <taxon>Triticinae</taxon>
        <taxon>Aegilops</taxon>
    </lineage>
</organism>
<dbReference type="InterPro" id="IPR029058">
    <property type="entry name" value="AB_hydrolase_fold"/>
</dbReference>
<dbReference type="Gene3D" id="3.40.50.1820">
    <property type="entry name" value="alpha/beta hydrolase"/>
    <property type="match status" value="1"/>
</dbReference>
<evidence type="ECO:0000313" key="1">
    <source>
        <dbReference type="EnsemblPlants" id="EMT11248"/>
    </source>
</evidence>
<reference evidence="1" key="1">
    <citation type="submission" date="2015-06" db="UniProtKB">
        <authorList>
            <consortium name="EnsemblPlants"/>
        </authorList>
    </citation>
    <scope>IDENTIFICATION</scope>
</reference>
<sequence>MRRLMEMAVHRPPPAMMTPDFVLRDFIQFEPWTDSRTSKRNAEADTSRPTIKSSSKLFMDNREQLTHLFKGITVGTDKFQVTPLSQEVLIVWGEHDQLFPVDKAYSIQRYSYKCVNHLLHGPFFYRVWSLDGNARVEIIKKTGHAPQLEDPARFNNIMLDFLMAADPAWTNGSSL</sequence>
<dbReference type="PANTHER" id="PTHR43139:SF4">
    <property type="entry name" value="HYDROLASE, ALPHA_BETA FOLD FAMILY PROTEIN, EXPRESSED"/>
    <property type="match status" value="1"/>
</dbReference>
<dbReference type="PANTHER" id="PTHR43139">
    <property type="entry name" value="SI:DKEY-122A22.2"/>
    <property type="match status" value="1"/>
</dbReference>
<dbReference type="EnsemblPlants" id="EMT11248">
    <property type="protein sequence ID" value="EMT11248"/>
    <property type="gene ID" value="F775_24737"/>
</dbReference>
<dbReference type="AlphaFoldDB" id="M8C836"/>
<accession>M8C836</accession>
<protein>
    <recommendedName>
        <fullName evidence="2">AB hydrolase-1 domain-containing protein</fullName>
    </recommendedName>
</protein>
<proteinExistence type="predicted"/>
<evidence type="ECO:0008006" key="2">
    <source>
        <dbReference type="Google" id="ProtNLM"/>
    </source>
</evidence>
<dbReference type="SUPFAM" id="SSF53474">
    <property type="entry name" value="alpha/beta-Hydrolases"/>
    <property type="match status" value="1"/>
</dbReference>
<name>M8C836_AEGTA</name>
<dbReference type="InterPro" id="IPR052370">
    <property type="entry name" value="Meta-cleavage_hydrolase"/>
</dbReference>